<feature type="compositionally biased region" description="Low complexity" evidence="1">
    <location>
        <begin position="161"/>
        <end position="170"/>
    </location>
</feature>
<keyword evidence="2" id="KW-0472">Membrane</keyword>
<feature type="region of interest" description="Disordered" evidence="1">
    <location>
        <begin position="712"/>
        <end position="752"/>
    </location>
</feature>
<reference evidence="3" key="1">
    <citation type="submission" date="2019-07" db="EMBL/GenBank/DDBJ databases">
        <authorList>
            <person name="Palmer J.M."/>
        </authorList>
    </citation>
    <scope>NUCLEOTIDE SEQUENCE</scope>
    <source>
        <strain evidence="3">PC9</strain>
    </source>
</reference>
<feature type="region of interest" description="Disordered" evidence="1">
    <location>
        <begin position="294"/>
        <end position="470"/>
    </location>
</feature>
<feature type="compositionally biased region" description="Low complexity" evidence="1">
    <location>
        <begin position="498"/>
        <end position="512"/>
    </location>
</feature>
<dbReference type="Proteomes" id="UP000623687">
    <property type="component" value="Unassembled WGS sequence"/>
</dbReference>
<dbReference type="EMBL" id="JACETU010000009">
    <property type="protein sequence ID" value="KAF7421300.1"/>
    <property type="molecule type" value="Genomic_DNA"/>
</dbReference>
<accession>A0A8H7DLU4</accession>
<feature type="compositionally biased region" description="Pro residues" evidence="1">
    <location>
        <begin position="42"/>
        <end position="86"/>
    </location>
</feature>
<dbReference type="OrthoDB" id="3068028at2759"/>
<feature type="compositionally biased region" description="Basic and acidic residues" evidence="1">
    <location>
        <begin position="712"/>
        <end position="723"/>
    </location>
</feature>
<feature type="compositionally biased region" description="Low complexity" evidence="1">
    <location>
        <begin position="382"/>
        <end position="412"/>
    </location>
</feature>
<feature type="compositionally biased region" description="Acidic residues" evidence="1">
    <location>
        <begin position="734"/>
        <end position="752"/>
    </location>
</feature>
<protein>
    <submittedName>
        <fullName evidence="3">Uncharacterized protein</fullName>
    </submittedName>
</protein>
<feature type="compositionally biased region" description="Polar residues" evidence="1">
    <location>
        <begin position="513"/>
        <end position="523"/>
    </location>
</feature>
<keyword evidence="2" id="KW-1133">Transmembrane helix</keyword>
<feature type="region of interest" description="Disordered" evidence="1">
    <location>
        <begin position="1"/>
        <end position="116"/>
    </location>
</feature>
<name>A0A8H7DLU4_PLEOS</name>
<feature type="compositionally biased region" description="Polar residues" evidence="1">
    <location>
        <begin position="150"/>
        <end position="160"/>
    </location>
</feature>
<feature type="compositionally biased region" description="Polar residues" evidence="1">
    <location>
        <begin position="452"/>
        <end position="463"/>
    </location>
</feature>
<dbReference type="AlphaFoldDB" id="A0A8H7DLU4"/>
<proteinExistence type="predicted"/>
<feature type="transmembrane region" description="Helical" evidence="2">
    <location>
        <begin position="174"/>
        <end position="196"/>
    </location>
</feature>
<sequence>MATTVPPTTPLPSDPTSPTTSAPVSPSLTPSSDPVSDTTPPVTSPPVTSPPVTSPPTSPPVTSPPSSPPVTSPPTSDPPTSPPVSNPPTTDGGSVPPTTDSTTPTPTSDTASATPSVISTPVTTVIQTSVVQTSADGQIFTTVIQTSSVLPPGSTITAAPNTNNTSSSSSNTGAIVGGVVGGIAGLALIVGALVWWRRRQNRFKEFEFDGNFDPDRFTSAGAGGLGGGALGAGAAGLGGGGGKGGGRTGTGTLPNISVDDGDGFGGPAMAGVAGAGALAGAGLAGRGDRRSNGNIYANGGGNGQGNGYPNPSSYNNQGRNGGIEDEDDGMGGRLGGTAIGGGVVTPFVLGRPGPGPGPGGRQQSIPVGGYFPSSNMSEKQRLMLAQQQQQQNLQRHPQNLAANHPNLPNPYGTYGGAGGPGVYPSPPPTSVSPTTATFSNEGSGFNAYDGYPTSNDHSSSAGTSDGGRSNAMARNAAMSALGAGAAAGGGRGYEETESNYSTSVSGYGNSSSQGQPLSVGQVTEKQREAMASYTGGGSGGGRMVANPDEDAPQGSATQHPNASHVLVHHDGGRVPQAQNSGGDVDEIPPTYDSIGDETRRGPRTFHAIVGINSQPRSSVKSKFKVPELLIPKPPGSAGRNYNLQHAMGLSDKREAHLFIVKKVQTACCNEKRINEQDQLVLHELIASLSSIYAYIRAIFLAAVRERVAGRRYEYDSGGGDKNRPNLGDWVPGSSDDESGDESKDDDGDDGDEELDLIEQKYLRLVAIMTPVYEISLKEAQRYIGYRATNH</sequence>
<organism evidence="3 4">
    <name type="scientific">Pleurotus ostreatus</name>
    <name type="common">Oyster mushroom</name>
    <name type="synonym">White-rot fungus</name>
    <dbReference type="NCBI Taxonomy" id="5322"/>
    <lineage>
        <taxon>Eukaryota</taxon>
        <taxon>Fungi</taxon>
        <taxon>Dikarya</taxon>
        <taxon>Basidiomycota</taxon>
        <taxon>Agaricomycotina</taxon>
        <taxon>Agaricomycetes</taxon>
        <taxon>Agaricomycetidae</taxon>
        <taxon>Agaricales</taxon>
        <taxon>Pleurotineae</taxon>
        <taxon>Pleurotaceae</taxon>
        <taxon>Pleurotus</taxon>
    </lineage>
</organism>
<feature type="compositionally biased region" description="Gly residues" evidence="1">
    <location>
        <begin position="331"/>
        <end position="343"/>
    </location>
</feature>
<evidence type="ECO:0000256" key="1">
    <source>
        <dbReference type="SAM" id="MobiDB-lite"/>
    </source>
</evidence>
<feature type="compositionally biased region" description="Low complexity" evidence="1">
    <location>
        <begin position="16"/>
        <end position="41"/>
    </location>
</feature>
<feature type="region of interest" description="Disordered" evidence="1">
    <location>
        <begin position="150"/>
        <end position="170"/>
    </location>
</feature>
<keyword evidence="4" id="KW-1185">Reference proteome</keyword>
<evidence type="ECO:0000313" key="4">
    <source>
        <dbReference type="Proteomes" id="UP000623687"/>
    </source>
</evidence>
<feature type="region of interest" description="Disordered" evidence="1">
    <location>
        <begin position="484"/>
        <end position="599"/>
    </location>
</feature>
<evidence type="ECO:0000313" key="3">
    <source>
        <dbReference type="EMBL" id="KAF7421300.1"/>
    </source>
</evidence>
<dbReference type="VEuPathDB" id="FungiDB:PC9H_011822"/>
<gene>
    <name evidence="3" type="ORF">PC9H_011822</name>
</gene>
<dbReference type="GeneID" id="59381640"/>
<keyword evidence="2" id="KW-0812">Transmembrane</keyword>
<dbReference type="RefSeq" id="XP_036627158.1">
    <property type="nucleotide sequence ID" value="XM_036781303.1"/>
</dbReference>
<comment type="caution">
    <text evidence="3">The sequence shown here is derived from an EMBL/GenBank/DDBJ whole genome shotgun (WGS) entry which is preliminary data.</text>
</comment>
<evidence type="ECO:0000256" key="2">
    <source>
        <dbReference type="SAM" id="Phobius"/>
    </source>
</evidence>
<feature type="compositionally biased region" description="Low complexity" evidence="1">
    <location>
        <begin position="87"/>
        <end position="116"/>
    </location>
</feature>